<evidence type="ECO:0000313" key="2">
    <source>
        <dbReference type="EMBL" id="GGR92505.1"/>
    </source>
</evidence>
<dbReference type="EMBL" id="BMQN01000003">
    <property type="protein sequence ID" value="GGR92505.1"/>
    <property type="molecule type" value="Genomic_DNA"/>
</dbReference>
<evidence type="ECO:0000313" key="3">
    <source>
        <dbReference type="Proteomes" id="UP000644548"/>
    </source>
</evidence>
<protein>
    <submittedName>
        <fullName evidence="2">Uncharacterized protein</fullName>
    </submittedName>
</protein>
<gene>
    <name evidence="2" type="ORF">GCM10008960_19250</name>
</gene>
<accession>A0ABQ2S5G7</accession>
<dbReference type="Proteomes" id="UP000644548">
    <property type="component" value="Unassembled WGS sequence"/>
</dbReference>
<organism evidence="2 3">
    <name type="scientific">Deinococcus sedimenti</name>
    <dbReference type="NCBI Taxonomy" id="1867090"/>
    <lineage>
        <taxon>Bacteria</taxon>
        <taxon>Thermotogati</taxon>
        <taxon>Deinococcota</taxon>
        <taxon>Deinococci</taxon>
        <taxon>Deinococcales</taxon>
        <taxon>Deinococcaceae</taxon>
        <taxon>Deinococcus</taxon>
    </lineage>
</organism>
<feature type="region of interest" description="Disordered" evidence="1">
    <location>
        <begin position="21"/>
        <end position="69"/>
    </location>
</feature>
<keyword evidence="3" id="KW-1185">Reference proteome</keyword>
<sequence length="69" mass="7331">MQNDSLIVRCPRIHPALPGPHRCLGRRENHAGPARAGSLPTLEPEVSPGTGLLPWTGMPHLAPTPGARL</sequence>
<comment type="caution">
    <text evidence="2">The sequence shown here is derived from an EMBL/GenBank/DDBJ whole genome shotgun (WGS) entry which is preliminary data.</text>
</comment>
<proteinExistence type="predicted"/>
<name>A0ABQ2S5G7_9DEIO</name>
<reference evidence="3" key="1">
    <citation type="journal article" date="2019" name="Int. J. Syst. Evol. Microbiol.">
        <title>The Global Catalogue of Microorganisms (GCM) 10K type strain sequencing project: providing services to taxonomists for standard genome sequencing and annotation.</title>
        <authorList>
            <consortium name="The Broad Institute Genomics Platform"/>
            <consortium name="The Broad Institute Genome Sequencing Center for Infectious Disease"/>
            <person name="Wu L."/>
            <person name="Ma J."/>
        </authorList>
    </citation>
    <scope>NUCLEOTIDE SEQUENCE [LARGE SCALE GENOMIC DNA]</scope>
    <source>
        <strain evidence="3">JCM 31405</strain>
    </source>
</reference>
<evidence type="ECO:0000256" key="1">
    <source>
        <dbReference type="SAM" id="MobiDB-lite"/>
    </source>
</evidence>